<comment type="caution">
    <text evidence="12">Lacks conserved residue(s) required for the propagation of feature annotation.</text>
</comment>
<dbReference type="GO" id="GO:0005886">
    <property type="term" value="C:plasma membrane"/>
    <property type="evidence" value="ECO:0007669"/>
    <property type="project" value="UniProtKB-SubCell"/>
</dbReference>
<evidence type="ECO:0000256" key="7">
    <source>
        <dbReference type="ARBA" id="ARBA00022737"/>
    </source>
</evidence>
<feature type="transmembrane region" description="Helical" evidence="12">
    <location>
        <begin position="89"/>
        <end position="111"/>
    </location>
</feature>
<organism evidence="14">
    <name type="scientific">Zea mays</name>
    <name type="common">Maize</name>
    <dbReference type="NCBI Taxonomy" id="4577"/>
    <lineage>
        <taxon>Eukaryota</taxon>
        <taxon>Viridiplantae</taxon>
        <taxon>Streptophyta</taxon>
        <taxon>Embryophyta</taxon>
        <taxon>Tracheophyta</taxon>
        <taxon>Spermatophyta</taxon>
        <taxon>Magnoliopsida</taxon>
        <taxon>Liliopsida</taxon>
        <taxon>Poales</taxon>
        <taxon>Poaceae</taxon>
        <taxon>PACMAD clade</taxon>
        <taxon>Panicoideae</taxon>
        <taxon>Andropogonodae</taxon>
        <taxon>Andropogoneae</taxon>
        <taxon>Tripsacinae</taxon>
        <taxon>Zea</taxon>
    </lineage>
</organism>
<feature type="transmembrane region" description="Helical" evidence="12">
    <location>
        <begin position="65"/>
        <end position="83"/>
    </location>
</feature>
<comment type="function">
    <text evidence="10">Mediates both low-affinity uptake and efflux of sugar across the plasma membrane.</text>
</comment>
<dbReference type="EMBL" id="NCVQ01000001">
    <property type="protein sequence ID" value="PWZ53748.1"/>
    <property type="molecule type" value="Genomic_DNA"/>
</dbReference>
<feature type="region of interest" description="Disordered" evidence="13">
    <location>
        <begin position="254"/>
        <end position="277"/>
    </location>
</feature>
<evidence type="ECO:0000256" key="4">
    <source>
        <dbReference type="ARBA" id="ARBA00022475"/>
    </source>
</evidence>
<comment type="similarity">
    <text evidence="2 12">Belongs to the SWEET sugar transporter family.</text>
</comment>
<evidence type="ECO:0000313" key="14">
    <source>
        <dbReference type="EMBL" id="PWZ53748.1"/>
    </source>
</evidence>
<feature type="compositionally biased region" description="Basic and acidic residues" evidence="13">
    <location>
        <begin position="254"/>
        <end position="270"/>
    </location>
</feature>
<dbReference type="Pfam" id="PF03083">
    <property type="entry name" value="MtN3_slv"/>
    <property type="match status" value="2"/>
</dbReference>
<comment type="subunit">
    <text evidence="11">Forms homooligomers and/or heterooligomers.</text>
</comment>
<dbReference type="InterPro" id="IPR004316">
    <property type="entry name" value="SWEET_rpt"/>
</dbReference>
<evidence type="ECO:0000256" key="5">
    <source>
        <dbReference type="ARBA" id="ARBA00022597"/>
    </source>
</evidence>
<comment type="caution">
    <text evidence="14">The sequence shown here is derived from an EMBL/GenBank/DDBJ whole genome shotgun (WGS) entry which is preliminary data.</text>
</comment>
<dbReference type="InterPro" id="IPR047664">
    <property type="entry name" value="SWEET"/>
</dbReference>
<keyword evidence="6 12" id="KW-0812">Transmembrane</keyword>
<dbReference type="AlphaFoldDB" id="A0A317Y4Y3"/>
<keyword evidence="3 12" id="KW-0813">Transport</keyword>
<evidence type="ECO:0000256" key="1">
    <source>
        <dbReference type="ARBA" id="ARBA00004651"/>
    </source>
</evidence>
<feature type="transmembrane region" description="Helical" evidence="12">
    <location>
        <begin position="183"/>
        <end position="204"/>
    </location>
</feature>
<proteinExistence type="inferred from homology"/>
<dbReference type="Gene3D" id="1.20.1280.290">
    <property type="match status" value="2"/>
</dbReference>
<feature type="transmembrane region" description="Helical" evidence="12">
    <location>
        <begin position="210"/>
        <end position="231"/>
    </location>
</feature>
<keyword evidence="4" id="KW-1003">Cell membrane</keyword>
<feature type="transmembrane region" description="Helical" evidence="12">
    <location>
        <begin position="149"/>
        <end position="171"/>
    </location>
</feature>
<dbReference type="ExpressionAtlas" id="A0A317Y4Y3">
    <property type="expression patterns" value="baseline and differential"/>
</dbReference>
<accession>A0A317Y4Y3</accession>
<keyword evidence="7" id="KW-0677">Repeat</keyword>
<protein>
    <recommendedName>
        <fullName evidence="12">Bidirectional sugar transporter SWEET</fullName>
    </recommendedName>
</protein>
<evidence type="ECO:0000256" key="2">
    <source>
        <dbReference type="ARBA" id="ARBA00007809"/>
    </source>
</evidence>
<comment type="function">
    <text evidence="12">Mediates both low-affinity uptake and efflux of sugar across the membrane.</text>
</comment>
<keyword evidence="5 12" id="KW-0762">Sugar transport</keyword>
<dbReference type="PANTHER" id="PTHR10791:SF222">
    <property type="entry name" value="BIDIRECTIONAL SUGAR TRANSPORTER SWEET15"/>
    <property type="match status" value="1"/>
</dbReference>
<evidence type="ECO:0000256" key="6">
    <source>
        <dbReference type="ARBA" id="ARBA00022692"/>
    </source>
</evidence>
<evidence type="ECO:0000256" key="9">
    <source>
        <dbReference type="ARBA" id="ARBA00023136"/>
    </source>
</evidence>
<evidence type="ECO:0000256" key="11">
    <source>
        <dbReference type="ARBA" id="ARBA00038715"/>
    </source>
</evidence>
<reference evidence="14" key="1">
    <citation type="journal article" date="2018" name="Nat. Genet.">
        <title>Extensive intraspecific gene order and gene structural variations between Mo17 and other maize genomes.</title>
        <authorList>
            <person name="Sun S."/>
            <person name="Zhou Y."/>
            <person name="Chen J."/>
            <person name="Shi J."/>
            <person name="Zhao H."/>
            <person name="Zhao H."/>
            <person name="Song W."/>
            <person name="Zhang M."/>
            <person name="Cui Y."/>
            <person name="Dong X."/>
            <person name="Liu H."/>
            <person name="Ma X."/>
            <person name="Jiao Y."/>
            <person name="Wang B."/>
            <person name="Wei X."/>
            <person name="Stein J.C."/>
            <person name="Glaubitz J.C."/>
            <person name="Lu F."/>
            <person name="Yu G."/>
            <person name="Liang C."/>
            <person name="Fengler K."/>
            <person name="Li B."/>
            <person name="Rafalski A."/>
            <person name="Schnable P.S."/>
            <person name="Ware D.H."/>
            <person name="Buckler E.S."/>
            <person name="Lai J."/>
        </authorList>
    </citation>
    <scope>NUCLEOTIDE SEQUENCE [LARGE SCALE GENOMIC DNA]</scope>
    <source>
        <tissue evidence="14">Seedling</tissue>
    </source>
</reference>
<dbReference type="FunFam" id="1.20.1280.290:FF:000033">
    <property type="entry name" value="Bidirectional sugar transporter SWEET"/>
    <property type="match status" value="1"/>
</dbReference>
<feature type="transmembrane region" description="Helical" evidence="12">
    <location>
        <begin position="123"/>
        <end position="143"/>
    </location>
</feature>
<dbReference type="PANTHER" id="PTHR10791">
    <property type="entry name" value="RAG1-ACTIVATING PROTEIN 1"/>
    <property type="match status" value="1"/>
</dbReference>
<dbReference type="GO" id="GO:0051119">
    <property type="term" value="F:sugar transmembrane transporter activity"/>
    <property type="evidence" value="ECO:0007669"/>
    <property type="project" value="InterPro"/>
</dbReference>
<keyword evidence="8 12" id="KW-1133">Transmembrane helix</keyword>
<name>A0A317Y4Y3_MAIZE</name>
<evidence type="ECO:0000256" key="3">
    <source>
        <dbReference type="ARBA" id="ARBA00022448"/>
    </source>
</evidence>
<keyword evidence="9 12" id="KW-0472">Membrane</keyword>
<sequence length="324" mass="35644">MWTVLIASRPNDVCSNPASVVLAALETYYFFDATGRDRVANACSSMVWPTFYRVYKKKSTESFQSVPYVVALLSAMLWLYYALLSVDLLLLSINTIACVVESVYLAIYLTYAPKPAMAFTLKLLCTMNMGLFGAMVAFLQFYVDGQRRVSIAGGVGSAFAFAVFVAPLTIIRQVIRTKSVEFMPFWLSFFLTVSAVAWFFYGLLMKDFFVAMPNVLGLLFGLAQMALYFVYRNRNPKKNGAVSEMQQAAAVQADAEKEQQLRQADADADGKAATTDDDGAQTAVVVDIMPPPPLLPAERAPPLPLPPHPAMVMTTAHQTAVEVV</sequence>
<dbReference type="Proteomes" id="UP000251960">
    <property type="component" value="Chromosome 1"/>
</dbReference>
<evidence type="ECO:0000256" key="13">
    <source>
        <dbReference type="SAM" id="MobiDB-lite"/>
    </source>
</evidence>
<evidence type="ECO:0000256" key="12">
    <source>
        <dbReference type="RuleBase" id="RU910715"/>
    </source>
</evidence>
<evidence type="ECO:0000256" key="8">
    <source>
        <dbReference type="ARBA" id="ARBA00022989"/>
    </source>
</evidence>
<comment type="subcellular location">
    <subcellularLocation>
        <location evidence="1">Cell membrane</location>
        <topology evidence="1">Multi-pass membrane protein</topology>
    </subcellularLocation>
</comment>
<evidence type="ECO:0000256" key="10">
    <source>
        <dbReference type="ARBA" id="ARBA00037238"/>
    </source>
</evidence>
<gene>
    <name evidence="14" type="primary">SWEET12_1</name>
    <name evidence="14" type="ORF">Zm00014a_044029</name>
</gene>